<protein>
    <submittedName>
        <fullName evidence="2">DUF2550 domain-containing protein</fullName>
    </submittedName>
</protein>
<dbReference type="InterPro" id="IPR019675">
    <property type="entry name" value="DUF2550"/>
</dbReference>
<dbReference type="Pfam" id="PF10739">
    <property type="entry name" value="DUF2550"/>
    <property type="match status" value="1"/>
</dbReference>
<sequence length="152" mass="17184">MAWWEWLLDICGALLLGCVLYGAGLIVRRRLLARNGGTFELSHRLRRDVPERGWTLGLGRYSGERLEWFRVFTLSPRPKRSWSRDELQYDGRRAPVGAERASLYPDHLVISCESADGPVELAMSVSSLTGFQAWLEAKPPGTDWSRAKGGEH</sequence>
<keyword evidence="1" id="KW-0472">Membrane</keyword>
<dbReference type="EMBL" id="JAERTX010000015">
    <property type="protein sequence ID" value="MBM9461287.1"/>
    <property type="molecule type" value="Genomic_DNA"/>
</dbReference>
<dbReference type="RefSeq" id="WP_205292601.1">
    <property type="nucleotide sequence ID" value="NZ_CP074406.1"/>
</dbReference>
<keyword evidence="3" id="KW-1185">Reference proteome</keyword>
<name>A0A938Y8S8_9ACTN</name>
<accession>A0A938Y8S8</accession>
<dbReference type="Proteomes" id="UP000663791">
    <property type="component" value="Unassembled WGS sequence"/>
</dbReference>
<proteinExistence type="predicted"/>
<comment type="caution">
    <text evidence="2">The sequence shown here is derived from an EMBL/GenBank/DDBJ whole genome shotgun (WGS) entry which is preliminary data.</text>
</comment>
<keyword evidence="1" id="KW-1133">Transmembrane helix</keyword>
<keyword evidence="1" id="KW-0812">Transmembrane</keyword>
<dbReference type="AlphaFoldDB" id="A0A938Y8S8"/>
<reference evidence="2" key="1">
    <citation type="submission" date="2021-01" db="EMBL/GenBank/DDBJ databases">
        <title>Novel species in genus Nocardioides.</title>
        <authorList>
            <person name="Zhang G."/>
        </authorList>
    </citation>
    <scope>NUCLEOTIDE SEQUENCE</scope>
    <source>
        <strain evidence="2">Zg-536</strain>
    </source>
</reference>
<organism evidence="2 3">
    <name type="scientific">Nocardioides faecalis</name>
    <dbReference type="NCBI Taxonomy" id="2803858"/>
    <lineage>
        <taxon>Bacteria</taxon>
        <taxon>Bacillati</taxon>
        <taxon>Actinomycetota</taxon>
        <taxon>Actinomycetes</taxon>
        <taxon>Propionibacteriales</taxon>
        <taxon>Nocardioidaceae</taxon>
        <taxon>Nocardioides</taxon>
    </lineage>
</organism>
<evidence type="ECO:0000313" key="3">
    <source>
        <dbReference type="Proteomes" id="UP000663791"/>
    </source>
</evidence>
<evidence type="ECO:0000313" key="2">
    <source>
        <dbReference type="EMBL" id="MBM9461287.1"/>
    </source>
</evidence>
<gene>
    <name evidence="2" type="ORF">JK386_15405</name>
</gene>
<feature type="transmembrane region" description="Helical" evidence="1">
    <location>
        <begin position="6"/>
        <end position="27"/>
    </location>
</feature>
<evidence type="ECO:0000256" key="1">
    <source>
        <dbReference type="SAM" id="Phobius"/>
    </source>
</evidence>